<evidence type="ECO:0000313" key="1">
    <source>
        <dbReference type="EMBL" id="KAH0748029.1"/>
    </source>
</evidence>
<proteinExistence type="predicted"/>
<organism evidence="1 2">
    <name type="scientific">Solanum tuberosum</name>
    <name type="common">Potato</name>
    <dbReference type="NCBI Taxonomy" id="4113"/>
    <lineage>
        <taxon>Eukaryota</taxon>
        <taxon>Viridiplantae</taxon>
        <taxon>Streptophyta</taxon>
        <taxon>Embryophyta</taxon>
        <taxon>Tracheophyta</taxon>
        <taxon>Spermatophyta</taxon>
        <taxon>Magnoliopsida</taxon>
        <taxon>eudicotyledons</taxon>
        <taxon>Gunneridae</taxon>
        <taxon>Pentapetalae</taxon>
        <taxon>asterids</taxon>
        <taxon>lamiids</taxon>
        <taxon>Solanales</taxon>
        <taxon>Solanaceae</taxon>
        <taxon>Solanoideae</taxon>
        <taxon>Solaneae</taxon>
        <taxon>Solanum</taxon>
    </lineage>
</organism>
<dbReference type="InterPro" id="IPR036691">
    <property type="entry name" value="Endo/exonu/phosph_ase_sf"/>
</dbReference>
<dbReference type="EMBL" id="JAIVGD010000019">
    <property type="protein sequence ID" value="KAH0748029.1"/>
    <property type="molecule type" value="Genomic_DNA"/>
</dbReference>
<gene>
    <name evidence="1" type="ORF">KY290_027261</name>
</gene>
<reference evidence="1 2" key="1">
    <citation type="journal article" date="2021" name="bioRxiv">
        <title>Chromosome-scale and haplotype-resolved genome assembly of a tetraploid potato cultivar.</title>
        <authorList>
            <person name="Sun H."/>
            <person name="Jiao W.-B."/>
            <person name="Krause K."/>
            <person name="Campoy J.A."/>
            <person name="Goel M."/>
            <person name="Folz-Donahue K."/>
            <person name="Kukat C."/>
            <person name="Huettel B."/>
            <person name="Schneeberger K."/>
        </authorList>
    </citation>
    <scope>NUCLEOTIDE SEQUENCE [LARGE SCALE GENOMIC DNA]</scope>
    <source>
        <strain evidence="1">SolTubOtavaFocal</strain>
        <tissue evidence="1">Leaves</tissue>
    </source>
</reference>
<dbReference type="SUPFAM" id="SSF56219">
    <property type="entry name" value="DNase I-like"/>
    <property type="match status" value="1"/>
</dbReference>
<dbReference type="PANTHER" id="PTHR33710">
    <property type="entry name" value="BNAC02G09200D PROTEIN"/>
    <property type="match status" value="1"/>
</dbReference>
<name>A0ABQ7UG67_SOLTU</name>
<protein>
    <submittedName>
        <fullName evidence="1">Uncharacterized protein</fullName>
    </submittedName>
</protein>
<dbReference type="Proteomes" id="UP000826656">
    <property type="component" value="Unassembled WGS sequence"/>
</dbReference>
<dbReference type="Gene3D" id="3.60.10.10">
    <property type="entry name" value="Endonuclease/exonuclease/phosphatase"/>
    <property type="match status" value="1"/>
</dbReference>
<accession>A0ABQ7UG67</accession>
<comment type="caution">
    <text evidence="1">The sequence shown here is derived from an EMBL/GenBank/DDBJ whole genome shotgun (WGS) entry which is preliminary data.</text>
</comment>
<keyword evidence="2" id="KW-1185">Reference proteome</keyword>
<evidence type="ECO:0000313" key="2">
    <source>
        <dbReference type="Proteomes" id="UP000826656"/>
    </source>
</evidence>
<sequence>MGDFNSILTAEDKPIGSQVQSSKTRDFQECINDCNLTELVTVGRKFTWTNGHVFSRIDRALVNAEWVLHMPIVQVLVMDPLFSDHSPLSINVEEHKDAKKRPFKFFNCLALHPEFKNKITASW</sequence>
<dbReference type="PANTHER" id="PTHR33710:SF89">
    <property type="match status" value="1"/>
</dbReference>